<evidence type="ECO:0000256" key="4">
    <source>
        <dbReference type="ARBA" id="ARBA00023136"/>
    </source>
</evidence>
<dbReference type="Pfam" id="PF14559">
    <property type="entry name" value="TPR_19"/>
    <property type="match status" value="1"/>
</dbReference>
<evidence type="ECO:0000313" key="7">
    <source>
        <dbReference type="EMBL" id="MCC9642706.1"/>
    </source>
</evidence>
<organism evidence="7 8">
    <name type="scientific">Rhodopirellula halodulae</name>
    <dbReference type="NCBI Taxonomy" id="2894198"/>
    <lineage>
        <taxon>Bacteria</taxon>
        <taxon>Pseudomonadati</taxon>
        <taxon>Planctomycetota</taxon>
        <taxon>Planctomycetia</taxon>
        <taxon>Pirellulales</taxon>
        <taxon>Pirellulaceae</taxon>
        <taxon>Rhodopirellula</taxon>
    </lineage>
</organism>
<feature type="transmembrane region" description="Helical" evidence="5">
    <location>
        <begin position="121"/>
        <end position="141"/>
    </location>
</feature>
<reference evidence="7" key="1">
    <citation type="submission" date="2021-11" db="EMBL/GenBank/DDBJ databases">
        <title>Genome sequence.</title>
        <authorList>
            <person name="Sun Q."/>
        </authorList>
    </citation>
    <scope>NUCLEOTIDE SEQUENCE</scope>
    <source>
        <strain evidence="7">JC740</strain>
    </source>
</reference>
<evidence type="ECO:0000313" key="8">
    <source>
        <dbReference type="Proteomes" id="UP001430306"/>
    </source>
</evidence>
<comment type="subcellular location">
    <subcellularLocation>
        <location evidence="1">Membrane</location>
        <topology evidence="1">Multi-pass membrane protein</topology>
    </subcellularLocation>
</comment>
<sequence>MVLAMSSVLLLRLRASNAGRGAMMMGLVAVPATLILVWVGFDFQESRLQMLKEADRYASDGRWKLWAAALKSVPDFPWFGSGGETYRYWDDIYQSGDPAWNNWKLQSLRADNEFLDVLCEYGVFGLASLIALVGGTVWTCFAKCRRSGLAAGAAIGLLAIVGHSIADFGLRIPATGVLATLILALLSSVHTSSRVASAGRSRSGNDVASAKFGRWGASAVVGATVAFVAFVAIRVRSDSFYANRHRDQAYVALALERNENAYQEIKQAVLANPMDIQMRSESVRVVEYLMAIESNESSENRERRRTSIVQDSSAMLHLCPLAWQPYAWLAKYGQEAEIGFTSDQTFDSDDWKTRYLLRARDLHPSEPELAYITGNRLHSEKGLAAALPHWRDSLAVSTHRMDEIFSRVEGNLTSSELEQSLLPRDPVVIFEAARRQRAPEKKEVLYAAALELLEFPERSSRQLTFGERESWRAKVLAAQGKLEKALRALERALNEFPENIEMRLRRVHLLMELGELDRATSEVRVLLTLAPDHSQVKRLQGDLAERKARELE</sequence>
<keyword evidence="2 5" id="KW-0812">Transmembrane</keyword>
<keyword evidence="3 5" id="KW-1133">Transmembrane helix</keyword>
<proteinExistence type="predicted"/>
<accession>A0ABS8NGN0</accession>
<comment type="caution">
    <text evidence="7">The sequence shown here is derived from an EMBL/GenBank/DDBJ whole genome shotgun (WGS) entry which is preliminary data.</text>
</comment>
<dbReference type="EMBL" id="JAJKFW010000022">
    <property type="protein sequence ID" value="MCC9642706.1"/>
    <property type="molecule type" value="Genomic_DNA"/>
</dbReference>
<dbReference type="Pfam" id="PF04932">
    <property type="entry name" value="Wzy_C"/>
    <property type="match status" value="1"/>
</dbReference>
<dbReference type="PANTHER" id="PTHR37422:SF13">
    <property type="entry name" value="LIPOPOLYSACCHARIDE BIOSYNTHESIS PROTEIN PA4999-RELATED"/>
    <property type="match status" value="1"/>
</dbReference>
<feature type="transmembrane region" description="Helical" evidence="5">
    <location>
        <begin position="21"/>
        <end position="41"/>
    </location>
</feature>
<keyword evidence="8" id="KW-1185">Reference proteome</keyword>
<feature type="transmembrane region" description="Helical" evidence="5">
    <location>
        <begin position="212"/>
        <end position="233"/>
    </location>
</feature>
<dbReference type="GO" id="GO:0016874">
    <property type="term" value="F:ligase activity"/>
    <property type="evidence" value="ECO:0007669"/>
    <property type="project" value="UniProtKB-KW"/>
</dbReference>
<feature type="domain" description="O-antigen ligase-related" evidence="6">
    <location>
        <begin position="2"/>
        <end position="129"/>
    </location>
</feature>
<dbReference type="PANTHER" id="PTHR37422">
    <property type="entry name" value="TEICHURONIC ACID BIOSYNTHESIS PROTEIN TUAE"/>
    <property type="match status" value="1"/>
</dbReference>
<dbReference type="InterPro" id="IPR051533">
    <property type="entry name" value="WaaL-like"/>
</dbReference>
<gene>
    <name evidence="7" type="ORF">LOC71_10495</name>
</gene>
<feature type="transmembrane region" description="Helical" evidence="5">
    <location>
        <begin position="148"/>
        <end position="166"/>
    </location>
</feature>
<dbReference type="SUPFAM" id="SSF48452">
    <property type="entry name" value="TPR-like"/>
    <property type="match status" value="1"/>
</dbReference>
<evidence type="ECO:0000256" key="3">
    <source>
        <dbReference type="ARBA" id="ARBA00022989"/>
    </source>
</evidence>
<evidence type="ECO:0000259" key="6">
    <source>
        <dbReference type="Pfam" id="PF04932"/>
    </source>
</evidence>
<evidence type="ECO:0000256" key="2">
    <source>
        <dbReference type="ARBA" id="ARBA00022692"/>
    </source>
</evidence>
<dbReference type="Proteomes" id="UP001430306">
    <property type="component" value="Unassembled WGS sequence"/>
</dbReference>
<name>A0ABS8NGN0_9BACT</name>
<evidence type="ECO:0000256" key="1">
    <source>
        <dbReference type="ARBA" id="ARBA00004141"/>
    </source>
</evidence>
<dbReference type="InterPro" id="IPR011990">
    <property type="entry name" value="TPR-like_helical_dom_sf"/>
</dbReference>
<keyword evidence="4 5" id="KW-0472">Membrane</keyword>
<feature type="transmembrane region" description="Helical" evidence="5">
    <location>
        <begin position="172"/>
        <end position="191"/>
    </location>
</feature>
<protein>
    <submittedName>
        <fullName evidence="7">O-antigen ligase family protein</fullName>
    </submittedName>
</protein>
<evidence type="ECO:0000256" key="5">
    <source>
        <dbReference type="SAM" id="Phobius"/>
    </source>
</evidence>
<dbReference type="InterPro" id="IPR007016">
    <property type="entry name" value="O-antigen_ligase-rel_domated"/>
</dbReference>
<keyword evidence="7" id="KW-0436">Ligase</keyword>
<dbReference type="Gene3D" id="1.25.40.10">
    <property type="entry name" value="Tetratricopeptide repeat domain"/>
    <property type="match status" value="1"/>
</dbReference>
<dbReference type="RefSeq" id="WP_230273964.1">
    <property type="nucleotide sequence ID" value="NZ_JAJKFW010000022.1"/>
</dbReference>